<sequence length="740" mass="85543">MEAFLDEFQHLKIQLKEVKSATGNFDDSNIIGRGGFGKVYKGVLSRSKGQSMVAFKRLDRNYGQGDPEFWKEILMLSRYTHENLISLLGFCDENGEKILGYEHAFHGSLDRHLSSTTLTWRNRLKICLGAATGLCYLHDPKETQERVLHRDIKSSNILLDENWNAKISDMGLSKIGPANQKHTFLVSNAVGTFGYVDPMCVEMSILTKESDVYSFGVVLFEVLCGRLCFENYNNHFQSLVPMWKKSFKQKKLDEIIFEDLKHHIDMRSLETFSDIAYRCLQKSRENRPKMSHVVEKLVIALRFQEISEEVEQPFDYEDMSQTAAPPLLYRSEEELKLLLSEGIFVNGGKTWFSLDKNGNHLEMIPAAECLIPIDVVPPVRANYDRDKAIYTEVYTMPYCSKFKTHVRTQFLSLNITYTVNLVCSLGSKSKEYVGVDYILAGETKSSTAYFADKRKDGHLMAELYQFTSDRRNVDLEITFECQKPLAVEGIEFRPQERAEYQVLEEKEVDIQTISLSDTNWEQNLPSDHEDIIKCSKDSVQWTTKKELYYILCKGFPINDGEEWFSLEKNGKKCHMLSARMALGIRDWKWRSSPDSRFGKVAFGPRGGFWIDCRPKMLSPQTTYAIYLVYKFKENHYGFEPPVRVSDKSDDTSNSYNTIPWYIYLLLPQPPKVHKKPHNPLDRPKRKGRPQQRNDGWLEVQVWEFQTGTTINEINKYLRLTLSENESLKGLIVEGIEFKPA</sequence>
<dbReference type="Proteomes" id="UP000235145">
    <property type="component" value="Unassembled WGS sequence"/>
</dbReference>
<evidence type="ECO:0000256" key="5">
    <source>
        <dbReference type="ARBA" id="ARBA00022840"/>
    </source>
</evidence>
<proteinExistence type="predicted"/>
<dbReference type="GO" id="GO:0004714">
    <property type="term" value="F:transmembrane receptor protein tyrosine kinase activity"/>
    <property type="evidence" value="ECO:0007669"/>
    <property type="project" value="InterPro"/>
</dbReference>
<dbReference type="PANTHER" id="PTHR27003:SF338">
    <property type="entry name" value="TYROSINE-PROTEIN KINASE, NON-RECEPTOR JAK_TYK2-RELATED"/>
    <property type="match status" value="1"/>
</dbReference>
<evidence type="ECO:0000313" key="9">
    <source>
        <dbReference type="EMBL" id="KAJ0203410.1"/>
    </source>
</evidence>
<dbReference type="GO" id="GO:0004672">
    <property type="term" value="F:protein kinase activity"/>
    <property type="evidence" value="ECO:0000318"/>
    <property type="project" value="GO_Central"/>
</dbReference>
<organism evidence="9 10">
    <name type="scientific">Lactuca sativa</name>
    <name type="common">Garden lettuce</name>
    <dbReference type="NCBI Taxonomy" id="4236"/>
    <lineage>
        <taxon>Eukaryota</taxon>
        <taxon>Viridiplantae</taxon>
        <taxon>Streptophyta</taxon>
        <taxon>Embryophyta</taxon>
        <taxon>Tracheophyta</taxon>
        <taxon>Spermatophyta</taxon>
        <taxon>Magnoliopsida</taxon>
        <taxon>eudicotyledons</taxon>
        <taxon>Gunneridae</taxon>
        <taxon>Pentapetalae</taxon>
        <taxon>asterids</taxon>
        <taxon>campanulids</taxon>
        <taxon>Asterales</taxon>
        <taxon>Asteraceae</taxon>
        <taxon>Cichorioideae</taxon>
        <taxon>Cichorieae</taxon>
        <taxon>Lactucinae</taxon>
        <taxon>Lactuca</taxon>
    </lineage>
</organism>
<keyword evidence="1" id="KW-0723">Serine/threonine-protein kinase</keyword>
<dbReference type="PROSITE" id="PS50011">
    <property type="entry name" value="PROTEIN_KINASE_DOM"/>
    <property type="match status" value="1"/>
</dbReference>
<dbReference type="GO" id="GO:0005886">
    <property type="term" value="C:plasma membrane"/>
    <property type="evidence" value="ECO:0000318"/>
    <property type="project" value="GO_Central"/>
</dbReference>
<reference evidence="9 10" key="1">
    <citation type="journal article" date="2017" name="Nat. Commun.">
        <title>Genome assembly with in vitro proximity ligation data and whole-genome triplication in lettuce.</title>
        <authorList>
            <person name="Reyes-Chin-Wo S."/>
            <person name="Wang Z."/>
            <person name="Yang X."/>
            <person name="Kozik A."/>
            <person name="Arikit S."/>
            <person name="Song C."/>
            <person name="Xia L."/>
            <person name="Froenicke L."/>
            <person name="Lavelle D.O."/>
            <person name="Truco M.J."/>
            <person name="Xia R."/>
            <person name="Zhu S."/>
            <person name="Xu C."/>
            <person name="Xu H."/>
            <person name="Xu X."/>
            <person name="Cox K."/>
            <person name="Korf I."/>
            <person name="Meyers B.C."/>
            <person name="Michelmore R.W."/>
        </authorList>
    </citation>
    <scope>NUCLEOTIDE SEQUENCE [LARGE SCALE GENOMIC DNA]</scope>
    <source>
        <strain evidence="10">cv. Salinas</strain>
        <tissue evidence="9">Seedlings</tissue>
    </source>
</reference>
<dbReference type="PROSITE" id="PS00108">
    <property type="entry name" value="PROTEIN_KINASE_ST"/>
    <property type="match status" value="1"/>
</dbReference>
<keyword evidence="4" id="KW-0418">Kinase</keyword>
<dbReference type="AlphaFoldDB" id="A0A9R1X782"/>
<dbReference type="SUPFAM" id="SSF56112">
    <property type="entry name" value="Protein kinase-like (PK-like)"/>
    <property type="match status" value="1"/>
</dbReference>
<dbReference type="InterPro" id="IPR045272">
    <property type="entry name" value="ANXUR1/2-like"/>
</dbReference>
<dbReference type="EMBL" id="NBSK02000005">
    <property type="protein sequence ID" value="KAJ0203410.1"/>
    <property type="molecule type" value="Genomic_DNA"/>
</dbReference>
<gene>
    <name evidence="9" type="ORF">LSAT_V11C500251230</name>
</gene>
<evidence type="ECO:0000259" key="8">
    <source>
        <dbReference type="PROSITE" id="PS50011"/>
    </source>
</evidence>
<dbReference type="FunFam" id="3.30.200.20:FF:000039">
    <property type="entry name" value="receptor-like protein kinase FERONIA"/>
    <property type="match status" value="1"/>
</dbReference>
<protein>
    <recommendedName>
        <fullName evidence="8">Protein kinase domain-containing protein</fullName>
    </recommendedName>
</protein>
<keyword evidence="10" id="KW-1185">Reference proteome</keyword>
<dbReference type="PROSITE" id="PS00107">
    <property type="entry name" value="PROTEIN_KINASE_ATP"/>
    <property type="match status" value="1"/>
</dbReference>
<dbReference type="InterPro" id="IPR025886">
    <property type="entry name" value="PP2-like"/>
</dbReference>
<dbReference type="Gene3D" id="3.30.200.20">
    <property type="entry name" value="Phosphorylase Kinase, domain 1"/>
    <property type="match status" value="1"/>
</dbReference>
<evidence type="ECO:0000256" key="3">
    <source>
        <dbReference type="ARBA" id="ARBA00022741"/>
    </source>
</evidence>
<dbReference type="InterPro" id="IPR000719">
    <property type="entry name" value="Prot_kinase_dom"/>
</dbReference>
<evidence type="ECO:0000256" key="2">
    <source>
        <dbReference type="ARBA" id="ARBA00022679"/>
    </source>
</evidence>
<keyword evidence="2" id="KW-0808">Transferase</keyword>
<evidence type="ECO:0000256" key="6">
    <source>
        <dbReference type="PROSITE-ProRule" id="PRU10141"/>
    </source>
</evidence>
<evidence type="ECO:0000256" key="4">
    <source>
        <dbReference type="ARBA" id="ARBA00022777"/>
    </source>
</evidence>
<dbReference type="GO" id="GO:0005524">
    <property type="term" value="F:ATP binding"/>
    <property type="evidence" value="ECO:0007669"/>
    <property type="project" value="UniProtKB-UniRule"/>
</dbReference>
<keyword evidence="3 6" id="KW-0547">Nucleotide-binding</keyword>
<dbReference type="Pfam" id="PF14299">
    <property type="entry name" value="PP2"/>
    <property type="match status" value="1"/>
</dbReference>
<dbReference type="InterPro" id="IPR011009">
    <property type="entry name" value="Kinase-like_dom_sf"/>
</dbReference>
<evidence type="ECO:0000313" key="10">
    <source>
        <dbReference type="Proteomes" id="UP000235145"/>
    </source>
</evidence>
<feature type="domain" description="Protein kinase" evidence="8">
    <location>
        <begin position="25"/>
        <end position="299"/>
    </location>
</feature>
<evidence type="ECO:0000256" key="7">
    <source>
        <dbReference type="SAM" id="MobiDB-lite"/>
    </source>
</evidence>
<dbReference type="OrthoDB" id="1473452at2759"/>
<comment type="caution">
    <text evidence="9">The sequence shown here is derived from an EMBL/GenBank/DDBJ whole genome shotgun (WGS) entry which is preliminary data.</text>
</comment>
<feature type="binding site" evidence="6">
    <location>
        <position position="56"/>
    </location>
    <ligand>
        <name>ATP</name>
        <dbReference type="ChEBI" id="CHEBI:30616"/>
    </ligand>
</feature>
<dbReference type="InterPro" id="IPR008271">
    <property type="entry name" value="Ser/Thr_kinase_AS"/>
</dbReference>
<dbReference type="Pfam" id="PF00069">
    <property type="entry name" value="Pkinase"/>
    <property type="match status" value="1"/>
</dbReference>
<dbReference type="Gene3D" id="1.10.510.10">
    <property type="entry name" value="Transferase(Phosphotransferase) domain 1"/>
    <property type="match status" value="1"/>
</dbReference>
<dbReference type="PANTHER" id="PTHR27003">
    <property type="entry name" value="OS07G0166700 PROTEIN"/>
    <property type="match status" value="1"/>
</dbReference>
<dbReference type="SMART" id="SM00220">
    <property type="entry name" value="S_TKc"/>
    <property type="match status" value="1"/>
</dbReference>
<keyword evidence="5 6" id="KW-0067">ATP-binding</keyword>
<dbReference type="GO" id="GO:0004674">
    <property type="term" value="F:protein serine/threonine kinase activity"/>
    <property type="evidence" value="ECO:0007669"/>
    <property type="project" value="UniProtKB-KW"/>
</dbReference>
<name>A0A9R1X782_LACSA</name>
<evidence type="ECO:0000256" key="1">
    <source>
        <dbReference type="ARBA" id="ARBA00022527"/>
    </source>
</evidence>
<feature type="region of interest" description="Disordered" evidence="7">
    <location>
        <begin position="672"/>
        <end position="692"/>
    </location>
</feature>
<accession>A0A9R1X782</accession>
<feature type="compositionally biased region" description="Basic residues" evidence="7">
    <location>
        <begin position="672"/>
        <end position="689"/>
    </location>
</feature>
<dbReference type="InterPro" id="IPR017441">
    <property type="entry name" value="Protein_kinase_ATP_BS"/>
</dbReference>